<dbReference type="InterPro" id="IPR003798">
    <property type="entry name" value="DNA_recombination_RmuC"/>
</dbReference>
<feature type="transmembrane region" description="Helical" evidence="6">
    <location>
        <begin position="6"/>
        <end position="24"/>
    </location>
</feature>
<keyword evidence="3 5" id="KW-0175">Coiled coil</keyword>
<gene>
    <name evidence="7" type="ORF">JGI23_00540</name>
</gene>
<sequence>MSEAILILAIVFMLMISIVLILTLRNNQKFQEVWKGEVSNLRLEFMQQLQGTVQNINSQIQNVTNQVNATTIQLNQKLDNSISYLSTHVNQAVSQMIGAVMSNLQNVTEQVGQSTGLVNQRLDNAAKIISELQKRIGELSEKSESIKTIGQSIARLEDLFKAQQFRGGFGEIMLEKMIQDILPKEYYQFQYQFKNGKRVDAIVKMNDRILPIDSKFPLDNYKKMIEAKDENERKKMKAEFVKDVKKRTDEIAQSYIQPDENTFDFAMMYIPSEAIYYEIITDDESMDYMLKKRVVPVSPSVLYAQLTVFGIGFKTIQFEKNIRQIIDSLSKLVSEFDGISREFDTLGKHINNAQTKYAEIDKKLSQFGSSFRQLAGQGSIPD</sequence>
<dbReference type="Proteomes" id="UP000199197">
    <property type="component" value="Unassembled WGS sequence"/>
</dbReference>
<keyword evidence="8" id="KW-1185">Reference proteome</keyword>
<dbReference type="Gene3D" id="1.20.120.20">
    <property type="entry name" value="Apolipoprotein"/>
    <property type="match status" value="1"/>
</dbReference>
<evidence type="ECO:0000256" key="3">
    <source>
        <dbReference type="ARBA" id="ARBA00023054"/>
    </source>
</evidence>
<protein>
    <submittedName>
        <fullName evidence="7">DNA recombination protein RmuC</fullName>
    </submittedName>
</protein>
<evidence type="ECO:0000256" key="6">
    <source>
        <dbReference type="SAM" id="Phobius"/>
    </source>
</evidence>
<evidence type="ECO:0000256" key="5">
    <source>
        <dbReference type="SAM" id="Coils"/>
    </source>
</evidence>
<dbReference type="EMBL" id="CZVW01000004">
    <property type="protein sequence ID" value="CUS98706.1"/>
    <property type="molecule type" value="Genomic_DNA"/>
</dbReference>
<dbReference type="PANTHER" id="PTHR30563">
    <property type="entry name" value="DNA RECOMBINATION PROTEIN RMUC"/>
    <property type="match status" value="1"/>
</dbReference>
<dbReference type="PANTHER" id="PTHR30563:SF0">
    <property type="entry name" value="DNA RECOMBINATION PROTEIN RMUC"/>
    <property type="match status" value="1"/>
</dbReference>
<name>A0A0P1MSG7_9BACT</name>
<reference evidence="8" key="1">
    <citation type="submission" date="2015-11" db="EMBL/GenBank/DDBJ databases">
        <authorList>
            <person name="Varghese N."/>
        </authorList>
    </citation>
    <scope>NUCLEOTIDE SEQUENCE [LARGE SCALE GENOMIC DNA]</scope>
    <source>
        <strain evidence="8">JGI-23</strain>
    </source>
</reference>
<evidence type="ECO:0000313" key="7">
    <source>
        <dbReference type="EMBL" id="CUS98706.1"/>
    </source>
</evidence>
<evidence type="ECO:0000256" key="2">
    <source>
        <dbReference type="ARBA" id="ARBA00009840"/>
    </source>
</evidence>
<dbReference type="GO" id="GO:0006310">
    <property type="term" value="P:DNA recombination"/>
    <property type="evidence" value="ECO:0007669"/>
    <property type="project" value="UniProtKB-KW"/>
</dbReference>
<dbReference type="OrthoDB" id="370725at2"/>
<organism evidence="7 8">
    <name type="scientific">Candidatus Chryseopegocella kryptomonas</name>
    <dbReference type="NCBI Taxonomy" id="1633643"/>
    <lineage>
        <taxon>Bacteria</taxon>
        <taxon>Pseudomonadati</taxon>
        <taxon>Candidatus Kryptoniota</taxon>
        <taxon>Candidatus Chryseopegocella</taxon>
    </lineage>
</organism>
<keyword evidence="6" id="KW-0812">Transmembrane</keyword>
<accession>A0A0P1MSG7</accession>
<evidence type="ECO:0000313" key="8">
    <source>
        <dbReference type="Proteomes" id="UP000199197"/>
    </source>
</evidence>
<proteinExistence type="inferred from homology"/>
<dbReference type="AlphaFoldDB" id="A0A0P1MSG7"/>
<comment type="function">
    <text evidence="1">Involved in DNA recombination.</text>
</comment>
<comment type="similarity">
    <text evidence="2">Belongs to the RmuC family.</text>
</comment>
<dbReference type="Pfam" id="PF02646">
    <property type="entry name" value="RmuC"/>
    <property type="match status" value="1"/>
</dbReference>
<evidence type="ECO:0000256" key="4">
    <source>
        <dbReference type="ARBA" id="ARBA00023172"/>
    </source>
</evidence>
<dbReference type="RefSeq" id="WP_092348091.1">
    <property type="nucleotide sequence ID" value="NZ_CZVW01000004.1"/>
</dbReference>
<keyword evidence="6" id="KW-1133">Transmembrane helix</keyword>
<keyword evidence="4" id="KW-0233">DNA recombination</keyword>
<evidence type="ECO:0000256" key="1">
    <source>
        <dbReference type="ARBA" id="ARBA00003416"/>
    </source>
</evidence>
<keyword evidence="6" id="KW-0472">Membrane</keyword>
<feature type="coiled-coil region" evidence="5">
    <location>
        <begin position="46"/>
        <end position="73"/>
    </location>
</feature>